<name>A0A9N7MQ31_STRHE</name>
<dbReference type="AlphaFoldDB" id="A0A9N7MQ31"/>
<keyword evidence="4" id="KW-1185">Reference proteome</keyword>
<proteinExistence type="predicted"/>
<dbReference type="Proteomes" id="UP001153555">
    <property type="component" value="Unassembled WGS sequence"/>
</dbReference>
<dbReference type="InterPro" id="IPR013899">
    <property type="entry name" value="DUF1771"/>
</dbReference>
<feature type="region of interest" description="Disordered" evidence="1">
    <location>
        <begin position="291"/>
        <end position="310"/>
    </location>
</feature>
<evidence type="ECO:0000256" key="1">
    <source>
        <dbReference type="SAM" id="MobiDB-lite"/>
    </source>
</evidence>
<organism evidence="3 4">
    <name type="scientific">Striga hermonthica</name>
    <name type="common">Purple witchweed</name>
    <name type="synonym">Buchnera hermonthica</name>
    <dbReference type="NCBI Taxonomy" id="68872"/>
    <lineage>
        <taxon>Eukaryota</taxon>
        <taxon>Viridiplantae</taxon>
        <taxon>Streptophyta</taxon>
        <taxon>Embryophyta</taxon>
        <taxon>Tracheophyta</taxon>
        <taxon>Spermatophyta</taxon>
        <taxon>Magnoliopsida</taxon>
        <taxon>eudicotyledons</taxon>
        <taxon>Gunneridae</taxon>
        <taxon>Pentapetalae</taxon>
        <taxon>asterids</taxon>
        <taxon>lamiids</taxon>
        <taxon>Lamiales</taxon>
        <taxon>Orobanchaceae</taxon>
        <taxon>Buchnereae</taxon>
        <taxon>Striga</taxon>
    </lineage>
</organism>
<accession>A0A9N7MQ31</accession>
<feature type="domain" description="DUF1771" evidence="2">
    <location>
        <begin position="340"/>
        <end position="405"/>
    </location>
</feature>
<dbReference type="SMART" id="SM01162">
    <property type="entry name" value="DUF1771"/>
    <property type="match status" value="1"/>
</dbReference>
<dbReference type="InterPro" id="IPR056254">
    <property type="entry name" value="At5g58720/SDE5-like_UBA-like"/>
</dbReference>
<evidence type="ECO:0000313" key="3">
    <source>
        <dbReference type="EMBL" id="CAA0815960.1"/>
    </source>
</evidence>
<dbReference type="OrthoDB" id="1928104at2759"/>
<evidence type="ECO:0000259" key="2">
    <source>
        <dbReference type="SMART" id="SM01162"/>
    </source>
</evidence>
<dbReference type="Pfam" id="PF24767">
    <property type="entry name" value="UBA_At5g58720"/>
    <property type="match status" value="1"/>
</dbReference>
<dbReference type="EMBL" id="CACSLK010013932">
    <property type="protein sequence ID" value="CAA0815960.1"/>
    <property type="molecule type" value="Genomic_DNA"/>
</dbReference>
<sequence>MKVELLPSSSSYTDEDERNLKQLLEAFSSVISLEDIASAYCETGRDLNSTAERLCILLSSHSGASSQVAPDNVENTSSLSSGCASNDIPDNALLTKPKTKKVSASVGSISDVIGKDYFRPRNQSDGQTQKLKPVKINSDEFPVSVIWDEKKESASSSHGESMDRDIQEFLCKMLGDGFQLEKSMIQDVMGECGYNIPMSIDKLIDLSAANLEKSDDVIGVTAENTTKNSLGLGSSSSTTQAPAIPFSGRPNNGMSWADEVELSEAGTKVKDVQREVLEALFTGPDRFEERVSAPPVRPIRRSSAHGQVVTKPPDEKMFEDFSYITRQPISNRSDVSEKTSYEDLRKAVAEYWVIMKEYYKASVEAYTRKDYEKAVKLLEEGNFYMRKAREADELSAKKLIEDSDEEEEFSINMHYLDPKDALQHMKLHLTSLSGLPSVRYLKAVVGTDGTDKKDGRRKRLITKLLDKEGIPWTEEGNGWIISIRVDELDPRSLSFSSK</sequence>
<evidence type="ECO:0000313" key="4">
    <source>
        <dbReference type="Proteomes" id="UP001153555"/>
    </source>
</evidence>
<dbReference type="PANTHER" id="PTHR47872:SF1">
    <property type="entry name" value="NUCLEAR RNA EXPORT FACTOR SDE5-RELATED"/>
    <property type="match status" value="1"/>
</dbReference>
<protein>
    <submittedName>
        <fullName evidence="3">Silencing defective 5</fullName>
    </submittedName>
</protein>
<comment type="caution">
    <text evidence="3">The sequence shown here is derived from an EMBL/GenBank/DDBJ whole genome shotgun (WGS) entry which is preliminary data.</text>
</comment>
<gene>
    <name evidence="3" type="ORF">SHERM_15828</name>
</gene>
<reference evidence="3" key="1">
    <citation type="submission" date="2019-12" db="EMBL/GenBank/DDBJ databases">
        <authorList>
            <person name="Scholes J."/>
        </authorList>
    </citation>
    <scope>NUCLEOTIDE SEQUENCE</scope>
</reference>
<dbReference type="PANTHER" id="PTHR47872">
    <property type="entry name" value="NUCLEAR RNA EXPORT FACTOR SDE5-RELATED"/>
    <property type="match status" value="1"/>
</dbReference>
<dbReference type="Pfam" id="PF08590">
    <property type="entry name" value="DUF1771"/>
    <property type="match status" value="1"/>
</dbReference>